<dbReference type="InterPro" id="IPR050771">
    <property type="entry name" value="Alpha-ketoacid_DH_E1_comp"/>
</dbReference>
<organism evidence="13 14">
    <name type="scientific">Parageobacillus caldoxylosilyticus NBRC 107762</name>
    <dbReference type="NCBI Taxonomy" id="1220594"/>
    <lineage>
        <taxon>Bacteria</taxon>
        <taxon>Bacillati</taxon>
        <taxon>Bacillota</taxon>
        <taxon>Bacilli</taxon>
        <taxon>Bacillales</taxon>
        <taxon>Anoxybacillaceae</taxon>
        <taxon>Saccharococcus</taxon>
    </lineage>
</organism>
<dbReference type="InterPro" id="IPR017596">
    <property type="entry name" value="PdhA/BkdA"/>
</dbReference>
<dbReference type="Proteomes" id="UP000023561">
    <property type="component" value="Unassembled WGS sequence"/>
</dbReference>
<feature type="compositionally biased region" description="Basic and acidic residues" evidence="11">
    <location>
        <begin position="258"/>
        <end position="278"/>
    </location>
</feature>
<proteinExistence type="predicted"/>
<evidence type="ECO:0000259" key="12">
    <source>
        <dbReference type="Pfam" id="PF00676"/>
    </source>
</evidence>
<gene>
    <name evidence="13" type="primary">pdhA</name>
    <name evidence="13" type="ORF">GCA01S_034_00220</name>
</gene>
<feature type="region of interest" description="Disordered" evidence="11">
    <location>
        <begin position="257"/>
        <end position="278"/>
    </location>
</feature>
<evidence type="ECO:0000256" key="5">
    <source>
        <dbReference type="ARBA" id="ARBA00023002"/>
    </source>
</evidence>
<sequence>MERQFPIRQIMDEQGRIVEHEYRGQITEELVMAMYRHLIRTRTFDRKCVSLQRQGRIGPYVPFEGQEACQVGSALALEDEDWMFPTYRDHGAMMTFGRTLTQTLLYWKGRTEGCIPPQGKKIVPPYVPIATQLPQAAGAAYAEKRKGTKNAVIVYFGDGATSEGDFHEGLNFASVFNAPVVFFNQNNQYAISVPITRQMKSKTIAQKALAYDIPGIRIDGNDIFAVYFHTKQALERARNGEGPTLIEAVTWRYGAHTTSDDPSKYRDQEESKRRRETTDPIMRLERFMQREGFWDENWANDVQERVNAEVEQAVAEMDRYPSANPEDMFDYVFAEPTWTIAEQKQAYMEWKRGMEG</sequence>
<dbReference type="InterPro" id="IPR001017">
    <property type="entry name" value="DH_E1"/>
</dbReference>
<dbReference type="Gene3D" id="3.40.50.970">
    <property type="match status" value="1"/>
</dbReference>
<dbReference type="SUPFAM" id="SSF52518">
    <property type="entry name" value="Thiamin diphosphate-binding fold (THDP-binding)"/>
    <property type="match status" value="1"/>
</dbReference>
<dbReference type="EMBL" id="BAWO01000034">
    <property type="protein sequence ID" value="GAJ40246.1"/>
    <property type="molecule type" value="Genomic_DNA"/>
</dbReference>
<evidence type="ECO:0000256" key="2">
    <source>
        <dbReference type="ARBA" id="ARBA00011870"/>
    </source>
</evidence>
<evidence type="ECO:0000256" key="10">
    <source>
        <dbReference type="RuleBase" id="RU366007"/>
    </source>
</evidence>
<dbReference type="GO" id="GO:0004739">
    <property type="term" value="F:pyruvate dehydrogenase (acetyl-transferring) activity"/>
    <property type="evidence" value="ECO:0007669"/>
    <property type="project" value="UniProtKB-UniRule"/>
</dbReference>
<evidence type="ECO:0000313" key="14">
    <source>
        <dbReference type="Proteomes" id="UP000023561"/>
    </source>
</evidence>
<feature type="domain" description="Dehydrogenase E1 component" evidence="12">
    <location>
        <begin position="39"/>
        <end position="326"/>
    </location>
</feature>
<dbReference type="Pfam" id="PF00676">
    <property type="entry name" value="E1_dh"/>
    <property type="match status" value="1"/>
</dbReference>
<comment type="subunit">
    <text evidence="2 10">Heterodimer of an alpha and a beta chain.</text>
</comment>
<dbReference type="EC" id="1.2.4.1" evidence="3 10"/>
<evidence type="ECO:0000256" key="7">
    <source>
        <dbReference type="ARBA" id="ARBA00023317"/>
    </source>
</evidence>
<dbReference type="GO" id="GO:0009083">
    <property type="term" value="P:branched-chain amino acid catabolic process"/>
    <property type="evidence" value="ECO:0007669"/>
    <property type="project" value="TreeGrafter"/>
</dbReference>
<accession>A0A023DGV6</accession>
<evidence type="ECO:0000256" key="1">
    <source>
        <dbReference type="ARBA" id="ARBA00001964"/>
    </source>
</evidence>
<evidence type="ECO:0000256" key="9">
    <source>
        <dbReference type="ARBA" id="ARBA00051231"/>
    </source>
</evidence>
<dbReference type="InterPro" id="IPR029061">
    <property type="entry name" value="THDP-binding"/>
</dbReference>
<evidence type="ECO:0000256" key="6">
    <source>
        <dbReference type="ARBA" id="ARBA00023052"/>
    </source>
</evidence>
<protein>
    <recommendedName>
        <fullName evidence="4 10">Pyruvate dehydrogenase E1 component subunit alpha</fullName>
        <ecNumber evidence="3 10">1.2.4.1</ecNumber>
    </recommendedName>
</protein>
<evidence type="ECO:0000256" key="3">
    <source>
        <dbReference type="ARBA" id="ARBA00012281"/>
    </source>
</evidence>
<evidence type="ECO:0000256" key="8">
    <source>
        <dbReference type="ARBA" id="ARBA00025211"/>
    </source>
</evidence>
<comment type="catalytic activity">
    <reaction evidence="9 10">
        <text>N(6)-[(R)-lipoyl]-L-lysyl-[protein] + pyruvate + H(+) = N(6)-[(R)-S(8)-acetyldihydrolipoyl]-L-lysyl-[protein] + CO2</text>
        <dbReference type="Rhea" id="RHEA:19189"/>
        <dbReference type="Rhea" id="RHEA-COMP:10474"/>
        <dbReference type="Rhea" id="RHEA-COMP:10478"/>
        <dbReference type="ChEBI" id="CHEBI:15361"/>
        <dbReference type="ChEBI" id="CHEBI:15378"/>
        <dbReference type="ChEBI" id="CHEBI:16526"/>
        <dbReference type="ChEBI" id="CHEBI:83099"/>
        <dbReference type="ChEBI" id="CHEBI:83111"/>
        <dbReference type="EC" id="1.2.4.1"/>
    </reaction>
</comment>
<comment type="function">
    <text evidence="8 10">The pyruvate dehydrogenase complex catalyzes the overall conversion of pyruvate to acetyl-CoA and CO(2). It contains multiple copies of three enzymatic components: pyruvate dehydrogenase (E1), dihydrolipoamide acetyltransferase (E2) and lipoamide dehydrogenase (E3).</text>
</comment>
<dbReference type="NCBIfam" id="TIGR03181">
    <property type="entry name" value="PDH_E1_alph_x"/>
    <property type="match status" value="1"/>
</dbReference>
<evidence type="ECO:0000313" key="13">
    <source>
        <dbReference type="EMBL" id="GAJ40246.1"/>
    </source>
</evidence>
<dbReference type="AlphaFoldDB" id="A0A023DGV6"/>
<keyword evidence="5 10" id="KW-0560">Oxidoreductase</keyword>
<comment type="cofactor">
    <cofactor evidence="1 10">
        <name>thiamine diphosphate</name>
        <dbReference type="ChEBI" id="CHEBI:58937"/>
    </cofactor>
</comment>
<dbReference type="RefSeq" id="WP_042409865.1">
    <property type="nucleotide sequence ID" value="NZ_BAWO01000034.1"/>
</dbReference>
<evidence type="ECO:0000256" key="4">
    <source>
        <dbReference type="ARBA" id="ARBA00014159"/>
    </source>
</evidence>
<dbReference type="CDD" id="cd02000">
    <property type="entry name" value="TPP_E1_PDC_ADC_BCADC"/>
    <property type="match status" value="1"/>
</dbReference>
<keyword evidence="7 10" id="KW-0670">Pyruvate</keyword>
<keyword evidence="14" id="KW-1185">Reference proteome</keyword>
<dbReference type="PANTHER" id="PTHR43380:SF1">
    <property type="entry name" value="2-OXOISOVALERATE DEHYDROGENASE SUBUNIT ALPHA, MITOCHONDRIAL"/>
    <property type="match status" value="1"/>
</dbReference>
<comment type="caution">
    <text evidence="13">The sequence shown here is derived from an EMBL/GenBank/DDBJ whole genome shotgun (WGS) entry which is preliminary data.</text>
</comment>
<evidence type="ECO:0000256" key="11">
    <source>
        <dbReference type="SAM" id="MobiDB-lite"/>
    </source>
</evidence>
<dbReference type="PANTHER" id="PTHR43380">
    <property type="entry name" value="2-OXOISOVALERATE DEHYDROGENASE SUBUNIT ALPHA, MITOCHONDRIAL"/>
    <property type="match status" value="1"/>
</dbReference>
<reference evidence="13 14" key="1">
    <citation type="submission" date="2014-04" db="EMBL/GenBank/DDBJ databases">
        <title>Whole genome shotgun sequence of Geobacillus caldoxylosilyticus NBRC 107762.</title>
        <authorList>
            <person name="Hosoyama A."/>
            <person name="Hosoyama Y."/>
            <person name="Katano-Makiyama Y."/>
            <person name="Tsuchikane K."/>
            <person name="Ohji S."/>
            <person name="Ichikawa N."/>
            <person name="Yamazoe A."/>
            <person name="Fujita N."/>
        </authorList>
    </citation>
    <scope>NUCLEOTIDE SEQUENCE [LARGE SCALE GENOMIC DNA]</scope>
    <source>
        <strain evidence="13 14">NBRC 107762</strain>
    </source>
</reference>
<keyword evidence="6 10" id="KW-0786">Thiamine pyrophosphate</keyword>
<name>A0A023DGV6_9BACL</name>
<dbReference type="OrthoDB" id="9766715at2"/>